<reference evidence="5 6" key="1">
    <citation type="journal article" date="2013" name="BMC Genomics">
        <title>Genomics-driven discovery of the pneumocandin biosynthetic gene cluster in the fungus Glarea lozoyensis.</title>
        <authorList>
            <person name="Chen L."/>
            <person name="Yue Q."/>
            <person name="Zhang X."/>
            <person name="Xiang M."/>
            <person name="Wang C."/>
            <person name="Li S."/>
            <person name="Che Y."/>
            <person name="Ortiz-Lopez F.J."/>
            <person name="Bills G.F."/>
            <person name="Liu X."/>
            <person name="An Z."/>
        </authorList>
    </citation>
    <scope>NUCLEOTIDE SEQUENCE [LARGE SCALE GENOMIC DNA]</scope>
    <source>
        <strain evidence="6">ATCC 20868 / MF5171</strain>
    </source>
</reference>
<dbReference type="InterPro" id="IPR011421">
    <property type="entry name" value="BCNT-C"/>
</dbReference>
<feature type="region of interest" description="Disordered" evidence="3">
    <location>
        <begin position="1"/>
        <end position="120"/>
    </location>
</feature>
<dbReference type="Proteomes" id="UP000016922">
    <property type="component" value="Unassembled WGS sequence"/>
</dbReference>
<dbReference type="OMA" id="LDWAAYV"/>
<accession>S3CJB0</accession>
<gene>
    <name evidence="5" type="ORF">GLAREA_01797</name>
</gene>
<dbReference type="GO" id="GO:0000812">
    <property type="term" value="C:Swr1 complex"/>
    <property type="evidence" value="ECO:0007669"/>
    <property type="project" value="TreeGrafter"/>
</dbReference>
<protein>
    <recommendedName>
        <fullName evidence="2">SWR1-complex protein 5</fullName>
    </recommendedName>
</protein>
<dbReference type="GeneID" id="19460855"/>
<keyword evidence="6" id="KW-1185">Reference proteome</keyword>
<feature type="domain" description="BCNT-C" evidence="4">
    <location>
        <begin position="272"/>
        <end position="351"/>
    </location>
</feature>
<evidence type="ECO:0000256" key="1">
    <source>
        <dbReference type="ARBA" id="ARBA00010465"/>
    </source>
</evidence>
<evidence type="ECO:0000313" key="6">
    <source>
        <dbReference type="Proteomes" id="UP000016922"/>
    </source>
</evidence>
<dbReference type="OrthoDB" id="445677at2759"/>
<evidence type="ECO:0000259" key="4">
    <source>
        <dbReference type="PROSITE" id="PS51279"/>
    </source>
</evidence>
<dbReference type="Pfam" id="PF07572">
    <property type="entry name" value="BCNT"/>
    <property type="match status" value="1"/>
</dbReference>
<feature type="compositionally biased region" description="Polar residues" evidence="3">
    <location>
        <begin position="136"/>
        <end position="146"/>
    </location>
</feature>
<proteinExistence type="inferred from homology"/>
<dbReference type="PANTHER" id="PTHR48407">
    <property type="entry name" value="CRANIOFACIAL DEVELOPMENT PROTEIN 1"/>
    <property type="match status" value="1"/>
</dbReference>
<dbReference type="RefSeq" id="XP_008087204.1">
    <property type="nucleotide sequence ID" value="XM_008089013.1"/>
</dbReference>
<feature type="region of interest" description="Disordered" evidence="3">
    <location>
        <begin position="223"/>
        <end position="251"/>
    </location>
</feature>
<feature type="region of interest" description="Disordered" evidence="3">
    <location>
        <begin position="136"/>
        <end position="184"/>
    </location>
</feature>
<dbReference type="HOGENOM" id="CLU_062474_0_0_1"/>
<feature type="compositionally biased region" description="Acidic residues" evidence="3">
    <location>
        <begin position="1"/>
        <end position="20"/>
    </location>
</feature>
<comment type="similarity">
    <text evidence="1">Belongs to the SWC5 family.</text>
</comment>
<dbReference type="PANTHER" id="PTHR48407:SF1">
    <property type="entry name" value="CRANIOFACIAL DEVELOPMENT PROTEIN 1"/>
    <property type="match status" value="1"/>
</dbReference>
<dbReference type="EMBL" id="KE145371">
    <property type="protein sequence ID" value="EPE25885.1"/>
    <property type="molecule type" value="Genomic_DNA"/>
</dbReference>
<feature type="compositionally biased region" description="Basic residues" evidence="3">
    <location>
        <begin position="242"/>
        <end position="251"/>
    </location>
</feature>
<evidence type="ECO:0000256" key="3">
    <source>
        <dbReference type="SAM" id="MobiDB-lite"/>
    </source>
</evidence>
<evidence type="ECO:0000256" key="2">
    <source>
        <dbReference type="ARBA" id="ARBA00019138"/>
    </source>
</evidence>
<dbReference type="InterPro" id="IPR027124">
    <property type="entry name" value="Swc5/CFDP1/2"/>
</dbReference>
<sequence>MPPELIPEDEDYASEEDSDFAPDAAPAKEDADTSDDEAEPEEVKAPKFSKRKRAPDDDAEDAGFENSGDEAIIEKGLKRQKKRSKKGKDEEEDEGGEGGLVKTRSMRAAAKTEKKVALVDSSKSTVDVDALWASMTTNKPSSSHANPVTTTTSSPSKSVSPTVKRTNLAIPDSERKGTRSPSILNDGPDAMILIKRSYTFAGKIHHEQKLVPRHSAEAKLFLASQTSIPSPTTDTSPDPFVKPKRPPKKARRSIFEPVVDLPPRTDLKLGFRKLQEGLGNLDVGEKGKKLNTVEKSKMDWAGYVDKEGIAEELDQAGKRKGGFKERQEFIARTQFRQEEDDRRARGVVSLSGGL</sequence>
<dbReference type="PROSITE" id="PS51279">
    <property type="entry name" value="BCNT_C"/>
    <property type="match status" value="1"/>
</dbReference>
<feature type="compositionally biased region" description="Low complexity" evidence="3">
    <location>
        <begin position="224"/>
        <end position="239"/>
    </location>
</feature>
<dbReference type="AlphaFoldDB" id="S3CJB0"/>
<feature type="compositionally biased region" description="Low complexity" evidence="3">
    <location>
        <begin position="147"/>
        <end position="164"/>
    </location>
</feature>
<dbReference type="STRING" id="1116229.S3CJB0"/>
<organism evidence="5 6">
    <name type="scientific">Glarea lozoyensis (strain ATCC 20868 / MF5171)</name>
    <dbReference type="NCBI Taxonomy" id="1116229"/>
    <lineage>
        <taxon>Eukaryota</taxon>
        <taxon>Fungi</taxon>
        <taxon>Dikarya</taxon>
        <taxon>Ascomycota</taxon>
        <taxon>Pezizomycotina</taxon>
        <taxon>Leotiomycetes</taxon>
        <taxon>Helotiales</taxon>
        <taxon>Helotiaceae</taxon>
        <taxon>Glarea</taxon>
    </lineage>
</organism>
<dbReference type="KEGG" id="glz:GLAREA_01797"/>
<name>S3CJB0_GLAL2</name>
<evidence type="ECO:0000313" key="5">
    <source>
        <dbReference type="EMBL" id="EPE25885.1"/>
    </source>
</evidence>
<dbReference type="eggNOG" id="KOG4776">
    <property type="taxonomic scope" value="Eukaryota"/>
</dbReference>